<comment type="caution">
    <text evidence="1">The sequence shown here is derived from an EMBL/GenBank/DDBJ whole genome shotgun (WGS) entry which is preliminary data.</text>
</comment>
<dbReference type="EMBL" id="FSQZ01000001">
    <property type="protein sequence ID" value="SIN66763.1"/>
    <property type="molecule type" value="Genomic_DNA"/>
</dbReference>
<dbReference type="Proteomes" id="UP000185093">
    <property type="component" value="Unassembled WGS sequence"/>
</dbReference>
<keyword evidence="2" id="KW-1185">Reference proteome</keyword>
<gene>
    <name evidence="1" type="ORF">SAMN05444368_0962</name>
</gene>
<accession>A0ABY1JCZ4</accession>
<organism evidence="1 2">
    <name type="scientific">Acetomicrobium flavidum</name>
    <dbReference type="NCBI Taxonomy" id="49896"/>
    <lineage>
        <taxon>Bacteria</taxon>
        <taxon>Thermotogati</taxon>
        <taxon>Synergistota</taxon>
        <taxon>Synergistia</taxon>
        <taxon>Synergistales</taxon>
        <taxon>Acetomicrobiaceae</taxon>
        <taxon>Acetomicrobium</taxon>
    </lineage>
</organism>
<dbReference type="RefSeq" id="WP_074199451.1">
    <property type="nucleotide sequence ID" value="NZ_FSQZ01000001.1"/>
</dbReference>
<name>A0ABY1JCZ4_9BACT</name>
<evidence type="ECO:0000313" key="1">
    <source>
        <dbReference type="EMBL" id="SIN66763.1"/>
    </source>
</evidence>
<reference evidence="1 2" key="1">
    <citation type="submission" date="2016-11" db="EMBL/GenBank/DDBJ databases">
        <authorList>
            <person name="Varghese N."/>
            <person name="Submissions S."/>
        </authorList>
    </citation>
    <scope>NUCLEOTIDE SEQUENCE [LARGE SCALE GENOMIC DNA]</scope>
    <source>
        <strain evidence="1 2">DSM 20664</strain>
    </source>
</reference>
<sequence>MTAILLPNEEKIEERRRIPLQETGKYVMLVSLHLTGFPLNAVTGSLMDAVKGKDPELVVAFWIYARTSAGKIKSPGAYLMKVLENNDTGSLSGEIMEKAKICVMAAQTIVHETYDEPELAFLKNLAQKLSLTDAYYKDRTSLTAELKSAGRKLIDECEEILRKLPNGKKQS</sequence>
<evidence type="ECO:0000313" key="2">
    <source>
        <dbReference type="Proteomes" id="UP000185093"/>
    </source>
</evidence>
<protein>
    <submittedName>
        <fullName evidence="1">Uncharacterized protein</fullName>
    </submittedName>
</protein>
<proteinExistence type="predicted"/>